<dbReference type="InterPro" id="IPR040044">
    <property type="entry name" value="SRR1L"/>
</dbReference>
<dbReference type="EMBL" id="ASPP01006555">
    <property type="protein sequence ID" value="ETO28634.1"/>
    <property type="molecule type" value="Genomic_DNA"/>
</dbReference>
<gene>
    <name evidence="2" type="ORF">RFI_08497</name>
</gene>
<evidence type="ECO:0000313" key="3">
    <source>
        <dbReference type="Proteomes" id="UP000023152"/>
    </source>
</evidence>
<feature type="compositionally biased region" description="Polar residues" evidence="1">
    <location>
        <begin position="529"/>
        <end position="540"/>
    </location>
</feature>
<dbReference type="Proteomes" id="UP000023152">
    <property type="component" value="Unassembled WGS sequence"/>
</dbReference>
<dbReference type="AlphaFoldDB" id="X6NSB5"/>
<sequence>MSKRKSHLKRWHVVQRPTFKVWQPFGQKSRRKFKKRTGGSAQNIPLIEDEGVFVVPSYDKFCNPLTAYNSKLKKKKFKISLFFFFKQLIKNLNGASHFQKQSFFAIEFLNDVMISQRGSKKSRDPISIDMICYGIGSFSKNSDSLQQLSLFSAIRDYYKSFEAKREELGTGNNETEQQTNTVRYSPYNKTFHYYIYIYIYMYIMKDDTKMEEKGPNEITQNEATQNKAAQNEATQDSKKYVFSWERKHQEKKRFEKWDKYPFILNKVELFEPLLNVIEKNLLKNVLKVSLLDKNDEGNYKVNNDGYVVSSDGNEDNNNNNNNNNTDANANPNPNPNDDDSNPNEIDTPLYNNLLHTNWDKDKLSRMIIVGNSFSQYGHIALNLNEREKGDMNYILTSTKLNLISEKSLDHWIIPKHKFQKTNETPESLLEVNTDEASANIDVANASKKMSKKQRPKKYTRQDILYLDMYQQKQLAVTKNAFAFQHVQYYPVPQLMKIADPAWSNIARELERMHVSTNAADKGDSKSQDESTLTNVNSNDQEMIERNAKTKQQKKVNSKASKSQPKNEDVDMS</sequence>
<feature type="compositionally biased region" description="Low complexity" evidence="1">
    <location>
        <begin position="315"/>
        <end position="331"/>
    </location>
</feature>
<evidence type="ECO:0000313" key="2">
    <source>
        <dbReference type="EMBL" id="ETO28634.1"/>
    </source>
</evidence>
<dbReference type="OrthoDB" id="551431at2759"/>
<comment type="caution">
    <text evidence="2">The sequence shown here is derived from an EMBL/GenBank/DDBJ whole genome shotgun (WGS) entry which is preliminary data.</text>
</comment>
<name>X6NSB5_RETFI</name>
<feature type="region of interest" description="Disordered" evidence="1">
    <location>
        <begin position="301"/>
        <end position="348"/>
    </location>
</feature>
<reference evidence="2 3" key="1">
    <citation type="journal article" date="2013" name="Curr. Biol.">
        <title>The Genome of the Foraminiferan Reticulomyxa filosa.</title>
        <authorList>
            <person name="Glockner G."/>
            <person name="Hulsmann N."/>
            <person name="Schleicher M."/>
            <person name="Noegel A.A."/>
            <person name="Eichinger L."/>
            <person name="Gallinger C."/>
            <person name="Pawlowski J."/>
            <person name="Sierra R."/>
            <person name="Euteneuer U."/>
            <person name="Pillet L."/>
            <person name="Moustafa A."/>
            <person name="Platzer M."/>
            <person name="Groth M."/>
            <person name="Szafranski K."/>
            <person name="Schliwa M."/>
        </authorList>
    </citation>
    <scope>NUCLEOTIDE SEQUENCE [LARGE SCALE GENOMIC DNA]</scope>
</reference>
<evidence type="ECO:0000256" key="1">
    <source>
        <dbReference type="SAM" id="MobiDB-lite"/>
    </source>
</evidence>
<keyword evidence="3" id="KW-1185">Reference proteome</keyword>
<dbReference type="PANTHER" id="PTHR28626">
    <property type="entry name" value="SRR1-LIKE PROTEIN"/>
    <property type="match status" value="1"/>
</dbReference>
<proteinExistence type="predicted"/>
<dbReference type="PANTHER" id="PTHR28626:SF3">
    <property type="entry name" value="SRR1-LIKE PROTEIN"/>
    <property type="match status" value="1"/>
</dbReference>
<organism evidence="2 3">
    <name type="scientific">Reticulomyxa filosa</name>
    <dbReference type="NCBI Taxonomy" id="46433"/>
    <lineage>
        <taxon>Eukaryota</taxon>
        <taxon>Sar</taxon>
        <taxon>Rhizaria</taxon>
        <taxon>Retaria</taxon>
        <taxon>Foraminifera</taxon>
        <taxon>Monothalamids</taxon>
        <taxon>Reticulomyxidae</taxon>
        <taxon>Reticulomyxa</taxon>
    </lineage>
</organism>
<protein>
    <submittedName>
        <fullName evidence="2">Uncharacterized protein</fullName>
    </submittedName>
</protein>
<feature type="region of interest" description="Disordered" evidence="1">
    <location>
        <begin position="516"/>
        <end position="572"/>
    </location>
</feature>
<dbReference type="GO" id="GO:0005737">
    <property type="term" value="C:cytoplasm"/>
    <property type="evidence" value="ECO:0007669"/>
    <property type="project" value="TreeGrafter"/>
</dbReference>
<accession>X6NSB5</accession>
<dbReference type="GO" id="GO:0005634">
    <property type="term" value="C:nucleus"/>
    <property type="evidence" value="ECO:0007669"/>
    <property type="project" value="TreeGrafter"/>
</dbReference>